<dbReference type="Proteomes" id="UP000887013">
    <property type="component" value="Unassembled WGS sequence"/>
</dbReference>
<gene>
    <name evidence="1" type="ORF">NPIL_509581</name>
</gene>
<evidence type="ECO:0000313" key="2">
    <source>
        <dbReference type="Proteomes" id="UP000887013"/>
    </source>
</evidence>
<accession>A0A8X6N4T8</accession>
<proteinExistence type="predicted"/>
<organism evidence="1 2">
    <name type="scientific">Nephila pilipes</name>
    <name type="common">Giant wood spider</name>
    <name type="synonym">Nephila maculata</name>
    <dbReference type="NCBI Taxonomy" id="299642"/>
    <lineage>
        <taxon>Eukaryota</taxon>
        <taxon>Metazoa</taxon>
        <taxon>Ecdysozoa</taxon>
        <taxon>Arthropoda</taxon>
        <taxon>Chelicerata</taxon>
        <taxon>Arachnida</taxon>
        <taxon>Araneae</taxon>
        <taxon>Araneomorphae</taxon>
        <taxon>Entelegynae</taxon>
        <taxon>Araneoidea</taxon>
        <taxon>Nephilidae</taxon>
        <taxon>Nephila</taxon>
    </lineage>
</organism>
<dbReference type="AlphaFoldDB" id="A0A8X6N4T8"/>
<keyword evidence="2" id="KW-1185">Reference proteome</keyword>
<name>A0A8X6N4T8_NEPPI</name>
<reference evidence="1" key="1">
    <citation type="submission" date="2020-08" db="EMBL/GenBank/DDBJ databases">
        <title>Multicomponent nature underlies the extraordinary mechanical properties of spider dragline silk.</title>
        <authorList>
            <person name="Kono N."/>
            <person name="Nakamura H."/>
            <person name="Mori M."/>
            <person name="Yoshida Y."/>
            <person name="Ohtoshi R."/>
            <person name="Malay A.D."/>
            <person name="Moran D.A.P."/>
            <person name="Tomita M."/>
            <person name="Numata K."/>
            <person name="Arakawa K."/>
        </authorList>
    </citation>
    <scope>NUCLEOTIDE SEQUENCE</scope>
</reference>
<evidence type="ECO:0000313" key="1">
    <source>
        <dbReference type="EMBL" id="GFS94709.1"/>
    </source>
</evidence>
<protein>
    <submittedName>
        <fullName evidence="1">Uncharacterized protein</fullName>
    </submittedName>
</protein>
<dbReference type="EMBL" id="BMAW01054125">
    <property type="protein sequence ID" value="GFS94709.1"/>
    <property type="molecule type" value="Genomic_DNA"/>
</dbReference>
<sequence>MTAAGMHGAAYGLCFAFNGDGSKAAGNDFCPFLKIKTEPPKMLKKKKTDDKKTWLQLELIMAVKWCKCKSYHTFIEYTQTADNNLDYSSSSFSILMQNESPHERDPKKKMDSALWLRRTVCGNAVRGTGIAGMGSMATMQRRGSRAYVR</sequence>
<comment type="caution">
    <text evidence="1">The sequence shown here is derived from an EMBL/GenBank/DDBJ whole genome shotgun (WGS) entry which is preliminary data.</text>
</comment>